<accession>A0A1F7W6H5</accession>
<protein>
    <recommendedName>
        <fullName evidence="1">DUF4178 domain-containing protein</fullName>
    </recommendedName>
</protein>
<dbReference type="EMBL" id="MGFE01000020">
    <property type="protein sequence ID" value="OGL98423.1"/>
    <property type="molecule type" value="Genomic_DNA"/>
</dbReference>
<reference evidence="2 3" key="1">
    <citation type="journal article" date="2016" name="Nat. Commun.">
        <title>Thousands of microbial genomes shed light on interconnected biogeochemical processes in an aquifer system.</title>
        <authorList>
            <person name="Anantharaman K."/>
            <person name="Brown C.T."/>
            <person name="Hug L.A."/>
            <person name="Sharon I."/>
            <person name="Castelle C.J."/>
            <person name="Probst A.J."/>
            <person name="Thomas B.C."/>
            <person name="Singh A."/>
            <person name="Wilkins M.J."/>
            <person name="Karaoz U."/>
            <person name="Brodie E.L."/>
            <person name="Williams K.H."/>
            <person name="Hubbard S.S."/>
            <person name="Banfield J.F."/>
        </authorList>
    </citation>
    <scope>NUCLEOTIDE SEQUENCE [LARGE SCALE GENOMIC DNA]</scope>
</reference>
<dbReference type="AlphaFoldDB" id="A0A1F7W6H5"/>
<evidence type="ECO:0000313" key="2">
    <source>
        <dbReference type="EMBL" id="OGL98423.1"/>
    </source>
</evidence>
<organism evidence="2 3">
    <name type="scientific">Candidatus Uhrbacteria bacterium RIFOXYB2_FULL_57_15</name>
    <dbReference type="NCBI Taxonomy" id="1802422"/>
    <lineage>
        <taxon>Bacteria</taxon>
        <taxon>Candidatus Uhriibacteriota</taxon>
    </lineage>
</organism>
<proteinExistence type="predicted"/>
<dbReference type="InterPro" id="IPR025235">
    <property type="entry name" value="DUF4178"/>
</dbReference>
<name>A0A1F7W6H5_9BACT</name>
<dbReference type="Pfam" id="PF13785">
    <property type="entry name" value="DUF4178"/>
    <property type="match status" value="1"/>
</dbReference>
<dbReference type="Proteomes" id="UP000176501">
    <property type="component" value="Unassembled WGS sequence"/>
</dbReference>
<feature type="domain" description="DUF4178" evidence="1">
    <location>
        <begin position="18"/>
        <end position="139"/>
    </location>
</feature>
<sequence length="148" mass="16302">MKLDQLLLLPLHADLMIDNEPFALAGKVTVELEGGDVRHWLFNAEGGLLSVSPDDEELVLFRSLDEEVEPENETIGFQGKDYEFSYEDAGTVGVAEGVTPVEADERYTFTEYESDDGETIRLVRNDNTGESIAFVGSVVGEEDIVAVE</sequence>
<evidence type="ECO:0000259" key="1">
    <source>
        <dbReference type="Pfam" id="PF13785"/>
    </source>
</evidence>
<comment type="caution">
    <text evidence="2">The sequence shown here is derived from an EMBL/GenBank/DDBJ whole genome shotgun (WGS) entry which is preliminary data.</text>
</comment>
<evidence type="ECO:0000313" key="3">
    <source>
        <dbReference type="Proteomes" id="UP000176501"/>
    </source>
</evidence>
<gene>
    <name evidence="2" type="ORF">A2304_01885</name>
</gene>